<organism evidence="1 2">
    <name type="scientific">Myxococcus virescens</name>
    <dbReference type="NCBI Taxonomy" id="83456"/>
    <lineage>
        <taxon>Bacteria</taxon>
        <taxon>Pseudomonadati</taxon>
        <taxon>Myxococcota</taxon>
        <taxon>Myxococcia</taxon>
        <taxon>Myxococcales</taxon>
        <taxon>Cystobacterineae</taxon>
        <taxon>Myxococcaceae</taxon>
        <taxon>Myxococcus</taxon>
    </lineage>
</organism>
<name>A0A511HQ83_9BACT</name>
<dbReference type="AlphaFoldDB" id="A0A511HQ83"/>
<accession>A0A511HQ83</accession>
<protein>
    <submittedName>
        <fullName evidence="1">Uncharacterized protein</fullName>
    </submittedName>
</protein>
<evidence type="ECO:0000313" key="2">
    <source>
        <dbReference type="Proteomes" id="UP000321224"/>
    </source>
</evidence>
<sequence>MDVSATKADGQPVGQTLLRPIGRTDLGWLLDTEAGRHFGVDVLIDKGGLRLPVLLNLKHARGPTSMRDALLDATAADSPVGPVEFQADGPQQPVAQRADGAERYRCEGPLLIRHPVQGQFGAGQLT</sequence>
<dbReference type="EMBL" id="BJVY01000139">
    <property type="protein sequence ID" value="GEL75738.1"/>
    <property type="molecule type" value="Genomic_DNA"/>
</dbReference>
<gene>
    <name evidence="1" type="ORF">MVI01_75220</name>
</gene>
<proteinExistence type="predicted"/>
<evidence type="ECO:0000313" key="1">
    <source>
        <dbReference type="EMBL" id="GEL75738.1"/>
    </source>
</evidence>
<reference evidence="1 2" key="1">
    <citation type="submission" date="2019-07" db="EMBL/GenBank/DDBJ databases">
        <title>Whole genome shotgun sequence of Myxococcus virescens NBRC 100334.</title>
        <authorList>
            <person name="Hosoyama A."/>
            <person name="Uohara A."/>
            <person name="Ohji S."/>
            <person name="Ichikawa N."/>
        </authorList>
    </citation>
    <scope>NUCLEOTIDE SEQUENCE [LARGE SCALE GENOMIC DNA]</scope>
    <source>
        <strain evidence="1 2">NBRC 100334</strain>
    </source>
</reference>
<dbReference type="Proteomes" id="UP000321224">
    <property type="component" value="Unassembled WGS sequence"/>
</dbReference>
<comment type="caution">
    <text evidence="1">The sequence shown here is derived from an EMBL/GenBank/DDBJ whole genome shotgun (WGS) entry which is preliminary data.</text>
</comment>